<dbReference type="Proteomes" id="UP000177565">
    <property type="component" value="Unassembled WGS sequence"/>
</dbReference>
<dbReference type="GO" id="GO:0003700">
    <property type="term" value="F:DNA-binding transcription factor activity"/>
    <property type="evidence" value="ECO:0007669"/>
    <property type="project" value="InterPro"/>
</dbReference>
<name>A0A1G2MW83_9BACT</name>
<evidence type="ECO:0000313" key="4">
    <source>
        <dbReference type="EMBL" id="OHA27332.1"/>
    </source>
</evidence>
<evidence type="ECO:0000259" key="3">
    <source>
        <dbReference type="Pfam" id="PF08220"/>
    </source>
</evidence>
<dbReference type="InterPro" id="IPR001034">
    <property type="entry name" value="DeoR_HTH"/>
</dbReference>
<evidence type="ECO:0000313" key="5">
    <source>
        <dbReference type="Proteomes" id="UP000177565"/>
    </source>
</evidence>
<protein>
    <recommendedName>
        <fullName evidence="3">HTH deoR-type domain-containing protein</fullName>
    </recommendedName>
</protein>
<keyword evidence="2" id="KW-0804">Transcription</keyword>
<dbReference type="STRING" id="1802312.A3C06_00585"/>
<gene>
    <name evidence="4" type="ORF">A3C06_00585</name>
</gene>
<organism evidence="4 5">
    <name type="scientific">Candidatus Taylorbacteria bacterium RIFCSPHIGHO2_02_FULL_46_13</name>
    <dbReference type="NCBI Taxonomy" id="1802312"/>
    <lineage>
        <taxon>Bacteria</taxon>
        <taxon>Candidatus Tayloriibacteriota</taxon>
    </lineage>
</organism>
<accession>A0A1G2MW83</accession>
<dbReference type="Pfam" id="PF08220">
    <property type="entry name" value="HTH_DeoR"/>
    <property type="match status" value="1"/>
</dbReference>
<proteinExistence type="predicted"/>
<comment type="caution">
    <text evidence="4">The sequence shown here is derived from an EMBL/GenBank/DDBJ whole genome shotgun (WGS) entry which is preliminary data.</text>
</comment>
<dbReference type="AlphaFoldDB" id="A0A1G2MW83"/>
<dbReference type="Gene3D" id="1.10.10.10">
    <property type="entry name" value="Winged helix-like DNA-binding domain superfamily/Winged helix DNA-binding domain"/>
    <property type="match status" value="1"/>
</dbReference>
<sequence>MDDLTVSPIDDKKHRPSNVESRSSFVHLHKSTEKIVAALFLITELMSDNNPIRLKIRTLGVDLVSFILSSSTSIVDDVHFFNTRYTSLLLEILSLLEIALLSEQISHMNFRIISEEINRIGEVTDKLKKRYGSTALSSRSARILTRGKASQKATDSLLSASDRFGTQISSSGLHKGHSIRHRKSLVSYRKMNNRFDIQAIDTVKRKEIIVNSLKDGKHLTTKDFMSVIGGVSDKTIQRDLISMVKDGTLRKEGERRWSRYFLSLPTPLQ</sequence>
<evidence type="ECO:0000256" key="2">
    <source>
        <dbReference type="ARBA" id="ARBA00023163"/>
    </source>
</evidence>
<keyword evidence="1" id="KW-0805">Transcription regulation</keyword>
<evidence type="ECO:0000256" key="1">
    <source>
        <dbReference type="ARBA" id="ARBA00023015"/>
    </source>
</evidence>
<dbReference type="InterPro" id="IPR036388">
    <property type="entry name" value="WH-like_DNA-bd_sf"/>
</dbReference>
<feature type="domain" description="HTH deoR-type" evidence="3">
    <location>
        <begin position="205"/>
        <end position="251"/>
    </location>
</feature>
<reference evidence="4 5" key="1">
    <citation type="journal article" date="2016" name="Nat. Commun.">
        <title>Thousands of microbial genomes shed light on interconnected biogeochemical processes in an aquifer system.</title>
        <authorList>
            <person name="Anantharaman K."/>
            <person name="Brown C.T."/>
            <person name="Hug L.A."/>
            <person name="Sharon I."/>
            <person name="Castelle C.J."/>
            <person name="Probst A.J."/>
            <person name="Thomas B.C."/>
            <person name="Singh A."/>
            <person name="Wilkins M.J."/>
            <person name="Karaoz U."/>
            <person name="Brodie E.L."/>
            <person name="Williams K.H."/>
            <person name="Hubbard S.S."/>
            <person name="Banfield J.F."/>
        </authorList>
    </citation>
    <scope>NUCLEOTIDE SEQUENCE [LARGE SCALE GENOMIC DNA]</scope>
</reference>
<dbReference type="EMBL" id="MHRQ01000006">
    <property type="protein sequence ID" value="OHA27332.1"/>
    <property type="molecule type" value="Genomic_DNA"/>
</dbReference>